<evidence type="ECO:0000313" key="3">
    <source>
        <dbReference type="Proteomes" id="UP000797356"/>
    </source>
</evidence>
<reference evidence="2" key="2">
    <citation type="submission" date="2019-07" db="EMBL/GenBank/DDBJ databases">
        <authorList>
            <person name="Yang Y."/>
            <person name="Bocs S."/>
            <person name="Baudouin L."/>
        </authorList>
    </citation>
    <scope>NUCLEOTIDE SEQUENCE</scope>
    <source>
        <tissue evidence="2">Spear leaf of Hainan Tall coconut</tissue>
    </source>
</reference>
<feature type="transmembrane region" description="Helical" evidence="1">
    <location>
        <begin position="156"/>
        <end position="177"/>
    </location>
</feature>
<comment type="caution">
    <text evidence="2">The sequence shown here is derived from an EMBL/GenBank/DDBJ whole genome shotgun (WGS) entry which is preliminary data.</text>
</comment>
<dbReference type="Proteomes" id="UP000797356">
    <property type="component" value="Chromosome 5"/>
</dbReference>
<keyword evidence="1" id="KW-0472">Membrane</keyword>
<keyword evidence="1" id="KW-0812">Transmembrane</keyword>
<dbReference type="EMBL" id="CM017876">
    <property type="protein sequence ID" value="KAG1341851.1"/>
    <property type="molecule type" value="Genomic_DNA"/>
</dbReference>
<dbReference type="PANTHER" id="PTHR35474:SF1">
    <property type="entry name" value="ATP PHOSPHORIBOSYLTRANSFERASE REGULATORY SUBUNIT"/>
    <property type="match status" value="1"/>
</dbReference>
<sequence length="202" mass="22725">MASSTSVSFALPRIRSSHPSKRHRLPLLLPSLPLLASPSRVRSPIRASRRLSGYPQESVVVFPDPRAWVGDLRGEGGDYEDEEEEEEEDNDDRSLDLLVRFLHNVFRNISRRARRAVRSVLPPSIPTKLVGFSVNGVLILALLWIFKAFLEVVCTLGSMVFVSILLVRGVWSGVSYIRENQYSFMNRIDSDDSRWSGAQAAT</sequence>
<reference evidence="2" key="1">
    <citation type="journal article" date="2017" name="Gigascience">
        <title>The genome draft of coconut (Cocos nucifera).</title>
        <authorList>
            <person name="Xiao Y."/>
            <person name="Xu P."/>
            <person name="Fan H."/>
            <person name="Baudouin L."/>
            <person name="Xia W."/>
            <person name="Bocs S."/>
            <person name="Xu J."/>
            <person name="Li Q."/>
            <person name="Guo A."/>
            <person name="Zhou L."/>
            <person name="Li J."/>
            <person name="Wu Y."/>
            <person name="Ma Z."/>
            <person name="Armero A."/>
            <person name="Issali A.E."/>
            <person name="Liu N."/>
            <person name="Peng M."/>
            <person name="Yang Y."/>
        </authorList>
    </citation>
    <scope>NUCLEOTIDE SEQUENCE</scope>
    <source>
        <tissue evidence="2">Spear leaf of Hainan Tall coconut</tissue>
    </source>
</reference>
<keyword evidence="1" id="KW-1133">Transmembrane helix</keyword>
<gene>
    <name evidence="2" type="ORF">COCNU_05G000800</name>
</gene>
<dbReference type="OrthoDB" id="1931195at2759"/>
<proteinExistence type="predicted"/>
<evidence type="ECO:0000313" key="2">
    <source>
        <dbReference type="EMBL" id="KAG1341851.1"/>
    </source>
</evidence>
<dbReference type="PANTHER" id="PTHR35474">
    <property type="entry name" value="ATP PHOSPHORIBOSYLTRANSFERASE REGULATORY SUBUNIT"/>
    <property type="match status" value="1"/>
</dbReference>
<dbReference type="GO" id="GO:0009787">
    <property type="term" value="P:regulation of abscisic acid-activated signaling pathway"/>
    <property type="evidence" value="ECO:0007669"/>
    <property type="project" value="InterPro"/>
</dbReference>
<organism evidence="2 3">
    <name type="scientific">Cocos nucifera</name>
    <name type="common">Coconut palm</name>
    <dbReference type="NCBI Taxonomy" id="13894"/>
    <lineage>
        <taxon>Eukaryota</taxon>
        <taxon>Viridiplantae</taxon>
        <taxon>Streptophyta</taxon>
        <taxon>Embryophyta</taxon>
        <taxon>Tracheophyta</taxon>
        <taxon>Spermatophyta</taxon>
        <taxon>Magnoliopsida</taxon>
        <taxon>Liliopsida</taxon>
        <taxon>Arecaceae</taxon>
        <taxon>Arecoideae</taxon>
        <taxon>Cocoseae</taxon>
        <taxon>Attaleinae</taxon>
        <taxon>Cocos</taxon>
    </lineage>
</organism>
<dbReference type="GO" id="GO:0010100">
    <property type="term" value="P:negative regulation of photomorphogenesis"/>
    <property type="evidence" value="ECO:0007669"/>
    <property type="project" value="InterPro"/>
</dbReference>
<protein>
    <submittedName>
        <fullName evidence="2">Protein SHORT HYPOCOTYL IN WHITE LIGHT 1</fullName>
    </submittedName>
</protein>
<evidence type="ECO:0000256" key="1">
    <source>
        <dbReference type="SAM" id="Phobius"/>
    </source>
</evidence>
<dbReference type="InterPro" id="IPR039324">
    <property type="entry name" value="SHW1"/>
</dbReference>
<name>A0A8K0I831_COCNU</name>
<feature type="transmembrane region" description="Helical" evidence="1">
    <location>
        <begin position="129"/>
        <end position="150"/>
    </location>
</feature>
<keyword evidence="3" id="KW-1185">Reference proteome</keyword>
<accession>A0A8K0I831</accession>
<dbReference type="AlphaFoldDB" id="A0A8K0I831"/>